<proteinExistence type="predicted"/>
<dbReference type="InterPro" id="IPR035920">
    <property type="entry name" value="YhbY-like_sf"/>
</dbReference>
<gene>
    <name evidence="4" type="ORF">B7R76_01095</name>
</gene>
<evidence type="ECO:0000256" key="2">
    <source>
        <dbReference type="PROSITE-ProRule" id="PRU00626"/>
    </source>
</evidence>
<accession>A0A2J8B419</accession>
<comment type="caution">
    <text evidence="4">The sequence shown here is derived from an EMBL/GenBank/DDBJ whole genome shotgun (WGS) entry which is preliminary data.</text>
</comment>
<dbReference type="Proteomes" id="UP000236394">
    <property type="component" value="Unassembled WGS sequence"/>
</dbReference>
<keyword evidence="1 2" id="KW-0694">RNA-binding</keyword>
<protein>
    <submittedName>
        <fullName evidence="4">RNA-binding protein</fullName>
    </submittedName>
</protein>
<dbReference type="Gene3D" id="3.30.110.60">
    <property type="entry name" value="YhbY-like"/>
    <property type="match status" value="1"/>
</dbReference>
<dbReference type="InterPro" id="IPR051925">
    <property type="entry name" value="RNA-binding_domain"/>
</dbReference>
<dbReference type="SUPFAM" id="SSF75471">
    <property type="entry name" value="YhbY-like"/>
    <property type="match status" value="1"/>
</dbReference>
<name>A0A2J8B419_9FIRM</name>
<dbReference type="EMBL" id="NBZD01000001">
    <property type="protein sequence ID" value="PNH19512.1"/>
    <property type="molecule type" value="Genomic_DNA"/>
</dbReference>
<sequence>MLTGKQRAFLRGLATEIPAAIQIGKDGLDAANITTFQQYLSKRELVKATVLKTCPVTPREAAEAMAAALKAEVIQVIGRKFTLYLPNLELRKIGKAIVLP</sequence>
<dbReference type="OMA" id="HVHIGHA"/>
<evidence type="ECO:0000313" key="5">
    <source>
        <dbReference type="Proteomes" id="UP000236394"/>
    </source>
</evidence>
<dbReference type="PANTHER" id="PTHR40065">
    <property type="entry name" value="RNA-BINDING PROTEIN YHBY"/>
    <property type="match status" value="1"/>
</dbReference>
<evidence type="ECO:0000256" key="1">
    <source>
        <dbReference type="ARBA" id="ARBA00022884"/>
    </source>
</evidence>
<dbReference type="AlphaFoldDB" id="A0A2J8B419"/>
<dbReference type="RefSeq" id="WP_012993601.1">
    <property type="nucleotide sequence ID" value="NZ_NBZD01000001.1"/>
</dbReference>
<dbReference type="PROSITE" id="PS51295">
    <property type="entry name" value="CRM"/>
    <property type="match status" value="1"/>
</dbReference>
<evidence type="ECO:0000313" key="4">
    <source>
        <dbReference type="EMBL" id="PNH19512.1"/>
    </source>
</evidence>
<organism evidence="4 5">
    <name type="scientific">Mageeibacillus indolicus</name>
    <dbReference type="NCBI Taxonomy" id="884684"/>
    <lineage>
        <taxon>Bacteria</taxon>
        <taxon>Bacillati</taxon>
        <taxon>Bacillota</taxon>
        <taxon>Clostridia</taxon>
        <taxon>Eubacteriales</taxon>
        <taxon>Oscillospiraceae</taxon>
        <taxon>Mageeibacillus</taxon>
    </lineage>
</organism>
<evidence type="ECO:0000259" key="3">
    <source>
        <dbReference type="PROSITE" id="PS51295"/>
    </source>
</evidence>
<dbReference type="Pfam" id="PF01985">
    <property type="entry name" value="CRS1_YhbY"/>
    <property type="match status" value="1"/>
</dbReference>
<dbReference type="GO" id="GO:0003723">
    <property type="term" value="F:RNA binding"/>
    <property type="evidence" value="ECO:0007669"/>
    <property type="project" value="UniProtKB-UniRule"/>
</dbReference>
<dbReference type="PANTHER" id="PTHR40065:SF3">
    <property type="entry name" value="RNA-BINDING PROTEIN YHBY"/>
    <property type="match status" value="1"/>
</dbReference>
<dbReference type="SMART" id="SM01103">
    <property type="entry name" value="CRS1_YhbY"/>
    <property type="match status" value="1"/>
</dbReference>
<reference evidence="5" key="1">
    <citation type="submission" date="2017-04" db="EMBL/GenBank/DDBJ databases">
        <authorList>
            <person name="Bumgarner R.E."/>
            <person name="Fredricks D.N."/>
            <person name="Srinivasan S."/>
        </authorList>
    </citation>
    <scope>NUCLEOTIDE SEQUENCE [LARGE SCALE GENOMIC DNA]</scope>
    <source>
        <strain evidence="5">KA00405</strain>
    </source>
</reference>
<dbReference type="InterPro" id="IPR001890">
    <property type="entry name" value="RNA-binding_CRM"/>
</dbReference>
<feature type="domain" description="CRM" evidence="3">
    <location>
        <begin position="1"/>
        <end position="96"/>
    </location>
</feature>